<dbReference type="PANTHER" id="PTHR21294:SF8">
    <property type="entry name" value="ELECTRON TRANSFER FLAVOPROTEIN SUBUNIT BETA"/>
    <property type="match status" value="1"/>
</dbReference>
<evidence type="ECO:0000256" key="1">
    <source>
        <dbReference type="ARBA" id="ARBA00001974"/>
    </source>
</evidence>
<dbReference type="SMART" id="SM00893">
    <property type="entry name" value="ETF"/>
    <property type="match status" value="1"/>
</dbReference>
<dbReference type="Gene3D" id="3.40.50.620">
    <property type="entry name" value="HUPs"/>
    <property type="match status" value="1"/>
</dbReference>
<accession>A0ABP9FZS3</accession>
<dbReference type="InterPro" id="IPR012255">
    <property type="entry name" value="ETF_b"/>
</dbReference>
<reference evidence="9" key="1">
    <citation type="journal article" date="2019" name="Int. J. Syst. Evol. Microbiol.">
        <title>The Global Catalogue of Microorganisms (GCM) 10K type strain sequencing project: providing services to taxonomists for standard genome sequencing and annotation.</title>
        <authorList>
            <consortium name="The Broad Institute Genomics Platform"/>
            <consortium name="The Broad Institute Genome Sequencing Center for Infectious Disease"/>
            <person name="Wu L."/>
            <person name="Ma J."/>
        </authorList>
    </citation>
    <scope>NUCLEOTIDE SEQUENCE [LARGE SCALE GENOMIC DNA]</scope>
    <source>
        <strain evidence="9">JCM 19129</strain>
    </source>
</reference>
<sequence>MPALHIIALVKWVPDAQLERHFTDAQLLNRAEGILGELDEYPLEAALQIKEELQKNNDDAAVRVSALTMGPAGASAAVKKALQIGADDGYHLSDEALRGADIWASAAALAAAARHVLDTAEFADDAEFLILTGMVSDDGESGALPAQLAERLGVPALTQATGLRLELDTDTDTSRLVVTRISGDRLQKVAAPLPAVVSVTDQANQPRYPNFKAIMAAKKKPVTTFDLAELGLTGTAVESKLRMVSADPRPARAAGEIITDDGEAGARIVDFLAKERLL</sequence>
<gene>
    <name evidence="8" type="ORF">GCM10025790_04840</name>
</gene>
<evidence type="ECO:0000256" key="6">
    <source>
        <dbReference type="ARBA" id="ARBA00025649"/>
    </source>
</evidence>
<keyword evidence="9" id="KW-1185">Reference proteome</keyword>
<dbReference type="EMBL" id="BAABLW010000002">
    <property type="protein sequence ID" value="GAA4913167.1"/>
    <property type="molecule type" value="Genomic_DNA"/>
</dbReference>
<evidence type="ECO:0000313" key="9">
    <source>
        <dbReference type="Proteomes" id="UP001500368"/>
    </source>
</evidence>
<comment type="cofactor">
    <cofactor evidence="1">
        <name>FAD</name>
        <dbReference type="ChEBI" id="CHEBI:57692"/>
    </cofactor>
</comment>
<comment type="caution">
    <text evidence="8">The sequence shown here is derived from an EMBL/GenBank/DDBJ whole genome shotgun (WGS) entry which is preliminary data.</text>
</comment>
<keyword evidence="5" id="KW-0249">Electron transport</keyword>
<feature type="domain" description="Electron transfer flavoprotein alpha/beta-subunit N-terminal" evidence="7">
    <location>
        <begin position="23"/>
        <end position="234"/>
    </location>
</feature>
<evidence type="ECO:0000256" key="5">
    <source>
        <dbReference type="ARBA" id="ARBA00022982"/>
    </source>
</evidence>
<proteinExistence type="inferred from homology"/>
<evidence type="ECO:0000313" key="8">
    <source>
        <dbReference type="EMBL" id="GAA4913167.1"/>
    </source>
</evidence>
<organism evidence="8 9">
    <name type="scientific">Nesterenkonia rhizosphaerae</name>
    <dbReference type="NCBI Taxonomy" id="1348272"/>
    <lineage>
        <taxon>Bacteria</taxon>
        <taxon>Bacillati</taxon>
        <taxon>Actinomycetota</taxon>
        <taxon>Actinomycetes</taxon>
        <taxon>Micrococcales</taxon>
        <taxon>Micrococcaceae</taxon>
        <taxon>Nesterenkonia</taxon>
    </lineage>
</organism>
<comment type="subunit">
    <text evidence="3">Heterodimer of an alpha and a beta subunit.</text>
</comment>
<dbReference type="SUPFAM" id="SSF52402">
    <property type="entry name" value="Adenine nucleotide alpha hydrolases-like"/>
    <property type="match status" value="1"/>
</dbReference>
<name>A0ABP9FZS3_9MICC</name>
<comment type="similarity">
    <text evidence="2">Belongs to the ETF beta-subunit/FixA family.</text>
</comment>
<dbReference type="InterPro" id="IPR014730">
    <property type="entry name" value="ETF_a/b_N"/>
</dbReference>
<dbReference type="PIRSF" id="PIRSF000090">
    <property type="entry name" value="Beta-ETF"/>
    <property type="match status" value="1"/>
</dbReference>
<evidence type="ECO:0000256" key="3">
    <source>
        <dbReference type="ARBA" id="ARBA00011355"/>
    </source>
</evidence>
<keyword evidence="4" id="KW-0813">Transport</keyword>
<evidence type="ECO:0000256" key="2">
    <source>
        <dbReference type="ARBA" id="ARBA00007557"/>
    </source>
</evidence>
<dbReference type="RefSeq" id="WP_345476495.1">
    <property type="nucleotide sequence ID" value="NZ_BAABLW010000002.1"/>
</dbReference>
<dbReference type="PANTHER" id="PTHR21294">
    <property type="entry name" value="ELECTRON TRANSFER FLAVOPROTEIN BETA-SUBUNIT"/>
    <property type="match status" value="1"/>
</dbReference>
<dbReference type="Pfam" id="PF01012">
    <property type="entry name" value="ETF"/>
    <property type="match status" value="1"/>
</dbReference>
<protein>
    <submittedName>
        <fullName evidence="8">Electron transfer flavoprotein subunit beta/FixA family protein</fullName>
    </submittedName>
</protein>
<comment type="function">
    <text evidence="6">The electron transfer flavoprotein serves as a specific electron acceptor for other dehydrogenases. It transfers the electrons to the main respiratory chain via ETF-ubiquinone oxidoreductase (ETF dehydrogenase).</text>
</comment>
<evidence type="ECO:0000256" key="4">
    <source>
        <dbReference type="ARBA" id="ARBA00022448"/>
    </source>
</evidence>
<evidence type="ECO:0000259" key="7">
    <source>
        <dbReference type="SMART" id="SM00893"/>
    </source>
</evidence>
<dbReference type="Proteomes" id="UP001500368">
    <property type="component" value="Unassembled WGS sequence"/>
</dbReference>
<dbReference type="InterPro" id="IPR014729">
    <property type="entry name" value="Rossmann-like_a/b/a_fold"/>
</dbReference>